<dbReference type="InterPro" id="IPR023753">
    <property type="entry name" value="FAD/NAD-binding_dom"/>
</dbReference>
<comment type="cofactor">
    <cofactor evidence="2">
        <name>[4Fe-4S] cluster</name>
        <dbReference type="ChEBI" id="CHEBI:49883"/>
    </cofactor>
</comment>
<evidence type="ECO:0000313" key="23">
    <source>
        <dbReference type="EMBL" id="EGS19640.1"/>
    </source>
</evidence>
<evidence type="ECO:0000256" key="18">
    <source>
        <dbReference type="ARBA" id="ARBA00051413"/>
    </source>
</evidence>
<keyword evidence="12" id="KW-0560">Oxidoreductase</keyword>
<dbReference type="PANTHER" id="PTHR43809:SF1">
    <property type="entry name" value="NITRITE REDUCTASE (NADH) LARGE SUBUNIT"/>
    <property type="match status" value="1"/>
</dbReference>
<dbReference type="InterPro" id="IPR041854">
    <property type="entry name" value="BFD-like_2Fe2S-bd_dom_sf"/>
</dbReference>
<dbReference type="GO" id="GO:0051539">
    <property type="term" value="F:4 iron, 4 sulfur cluster binding"/>
    <property type="evidence" value="ECO:0007669"/>
    <property type="project" value="UniProtKB-KW"/>
</dbReference>
<dbReference type="InterPro" id="IPR005117">
    <property type="entry name" value="NiRdtase/SiRdtase_haem-b_fer"/>
</dbReference>
<dbReference type="InterPro" id="IPR052034">
    <property type="entry name" value="NasD-like"/>
</dbReference>
<dbReference type="SUPFAM" id="SSF51905">
    <property type="entry name" value="FAD/NAD(P)-binding domain"/>
    <property type="match status" value="1"/>
</dbReference>
<comment type="catalytic activity">
    <reaction evidence="18">
        <text>NH4(+) + 3 NADP(+) + 2 H2O = nitrite + 3 NADPH + 5 H(+)</text>
        <dbReference type="Rhea" id="RHEA:24632"/>
        <dbReference type="ChEBI" id="CHEBI:15377"/>
        <dbReference type="ChEBI" id="CHEBI:15378"/>
        <dbReference type="ChEBI" id="CHEBI:16301"/>
        <dbReference type="ChEBI" id="CHEBI:28938"/>
        <dbReference type="ChEBI" id="CHEBI:57783"/>
        <dbReference type="ChEBI" id="CHEBI:58349"/>
        <dbReference type="EC" id="1.7.1.4"/>
    </reaction>
</comment>
<dbReference type="PROSITE" id="PS51296">
    <property type="entry name" value="RIESKE"/>
    <property type="match status" value="1"/>
</dbReference>
<evidence type="ECO:0000256" key="1">
    <source>
        <dbReference type="ARBA" id="ARBA00001929"/>
    </source>
</evidence>
<dbReference type="Proteomes" id="UP000008066">
    <property type="component" value="Unassembled WGS sequence"/>
</dbReference>
<dbReference type="SUPFAM" id="SSF56014">
    <property type="entry name" value="Nitrite and sulphite reductase 4Fe-4S domain-like"/>
    <property type="match status" value="1"/>
</dbReference>
<dbReference type="InterPro" id="IPR045854">
    <property type="entry name" value="NO2/SO3_Rdtase_4Fe4S_sf"/>
</dbReference>
<dbReference type="UniPathway" id="UPA00653"/>
<dbReference type="Gene3D" id="3.30.413.10">
    <property type="entry name" value="Sulfite Reductase Hemoprotein, domain 1"/>
    <property type="match status" value="1"/>
</dbReference>
<dbReference type="InterPro" id="IPR036136">
    <property type="entry name" value="Nit/Sulf_reduc_fer-like_dom_sf"/>
</dbReference>
<keyword evidence="6" id="KW-0004">4Fe-4S</keyword>
<evidence type="ECO:0000256" key="20">
    <source>
        <dbReference type="ARBA" id="ARBA00070300"/>
    </source>
</evidence>
<dbReference type="GO" id="GO:0046872">
    <property type="term" value="F:metal ion binding"/>
    <property type="evidence" value="ECO:0007669"/>
    <property type="project" value="UniProtKB-KW"/>
</dbReference>
<dbReference type="OMA" id="MWGGVTN"/>
<evidence type="ECO:0000256" key="21">
    <source>
        <dbReference type="SAM" id="MobiDB-lite"/>
    </source>
</evidence>
<evidence type="ECO:0000256" key="3">
    <source>
        <dbReference type="ARBA" id="ARBA00001974"/>
    </source>
</evidence>
<evidence type="ECO:0000256" key="14">
    <source>
        <dbReference type="ARBA" id="ARBA00023014"/>
    </source>
</evidence>
<keyword evidence="10" id="KW-0479">Metal-binding</keyword>
<dbReference type="CDD" id="cd19944">
    <property type="entry name" value="NirB_Fer2_BFD-like_2"/>
    <property type="match status" value="1"/>
</dbReference>
<evidence type="ECO:0000256" key="17">
    <source>
        <dbReference type="ARBA" id="ARBA00050114"/>
    </source>
</evidence>
<evidence type="ECO:0000256" key="10">
    <source>
        <dbReference type="ARBA" id="ARBA00022723"/>
    </source>
</evidence>
<dbReference type="GeneID" id="18258157"/>
<organism evidence="24">
    <name type="scientific">Chaetomium thermophilum (strain DSM 1495 / CBS 144.50 / IMI 039719)</name>
    <name type="common">Thermochaetoides thermophila</name>
    <dbReference type="NCBI Taxonomy" id="759272"/>
    <lineage>
        <taxon>Eukaryota</taxon>
        <taxon>Fungi</taxon>
        <taxon>Dikarya</taxon>
        <taxon>Ascomycota</taxon>
        <taxon>Pezizomycotina</taxon>
        <taxon>Sordariomycetes</taxon>
        <taxon>Sordariomycetidae</taxon>
        <taxon>Sordariales</taxon>
        <taxon>Chaetomiaceae</taxon>
        <taxon>Thermochaetoides</taxon>
    </lineage>
</organism>
<dbReference type="GO" id="GO:0042128">
    <property type="term" value="P:nitrate assimilation"/>
    <property type="evidence" value="ECO:0007669"/>
    <property type="project" value="UniProtKB-UniPathway"/>
</dbReference>
<evidence type="ECO:0000256" key="12">
    <source>
        <dbReference type="ARBA" id="ARBA00023002"/>
    </source>
</evidence>
<protein>
    <recommendedName>
        <fullName evidence="20">Nitrite reductase [NAD(P)H]</fullName>
        <ecNumber evidence="19">1.7.1.4</ecNumber>
    </recommendedName>
</protein>
<dbReference type="InterPro" id="IPR036188">
    <property type="entry name" value="FAD/NAD-bd_sf"/>
</dbReference>
<dbReference type="EMBL" id="GL988043">
    <property type="protein sequence ID" value="EGS19640.1"/>
    <property type="molecule type" value="Genomic_DNA"/>
</dbReference>
<keyword evidence="9" id="KW-0001">2Fe-2S</keyword>
<sequence length="1177" mass="127806">MAVMPQSQKTIVVVGLGMVGISFIEKLLKLDVRTRQYNIIVFGEEPHVAYNRVGLTTFFEHRKVENLYLNPAEWYTSIPDNALTYHISTPVTAINPISKTITTSTGTTVPYDILVLATGSNAALPRNTPGIDARGVFVYRTVADLEALITHSQQLLPSQDQEKVGAVVGGGLLGLEAAKALLDLQTYDRVVVVERNGWVLARQLDGDAGALVVEKVRQLGVEVLLEKRVACVETDEGINVTGLRFEDGTALRCQTVVFATGIRPRDELARTAGLAVSESGGIVVDSQLRTSTRDVYAIGECASWEGQTFGLIAPGVEMADVLAWNLTQAAEHGGQERSFSQPDLSTKLKLLGVEVASFGDYFADRDGPRRLPEQRGRKKGETGTTCNNTKVKALTYRDPFQHIYKKYIFTSDGKYLLGGMMIGDTQDYVKLVPLAKNLKPLDTPPAELILGSSSKKDSDGTDDLPDDTQVCSCHNVTKGAIVSAVRDGTATTLSTLKSCTKAGTGCGGCMPLVTTIFNKTMASLGNAVSNHICAHIPRSRAELYHIVMVKQLKTFAEVMTAAGTDPQSMGCEICKPAVGSILSSLWNGHVMSRPLHGLQDTNDRFLANIQRDGSFSVVPRVPGGEITPEKLIVLGEVAREYGLYTKITGGQRIDLFGARKQDLPAIWKKLVDAGMESGHAYAKALRTVKSCVGSTWCRYGIGDSVGMAIRLEERYKSIRAPHKIKGGVSGCVRECAEAQSKDFGLIATDKGFNIYVGGNGGAKPRHAELLAKDVPPTEVIPILDRYLMFYIRTADRLQRTARWIESLPGGINYLRDVVLKDSLGLAAELESQMQDLVDSYFDEWAEAVKDPELAAKFAQFSNAKDGQDTVEREDERGQKRPAWWPKQAVTTTTTTIAVSQSDAARGEEARSSVSDSSSDSATLKSSSSSDSLSSATTVSTSPPPSSDSLEPPNQIPFSSLRTHWSSTTWMPLIPASHFDGADDLPNGISATIRVSDTQLAIFRVRGRYYATQQMCPHKRAFVLSDSLVGTNPPSEEKQEGEVYIACPHHKTPFSLPTGACLTSTGNNPNESMSIATFDVEEREDGMVYVKLPPLDELDAALGTSRWIVRRGETGAAQLEEMDQKFGGFGDGRWKRPAAVVRGRARKPELRQKKEKDEKGVEMIVEGGCGGCGGTPDW</sequence>
<dbReference type="GO" id="GO:0015980">
    <property type="term" value="P:energy derivation by oxidation of organic compounds"/>
    <property type="evidence" value="ECO:0007669"/>
    <property type="project" value="UniProtKB-ARBA"/>
</dbReference>
<evidence type="ECO:0000256" key="11">
    <source>
        <dbReference type="ARBA" id="ARBA00022827"/>
    </source>
</evidence>
<dbReference type="GO" id="GO:0008942">
    <property type="term" value="F:nitrite reductase [NAD(P)H] activity"/>
    <property type="evidence" value="ECO:0007669"/>
    <property type="project" value="UniProtKB-EC"/>
</dbReference>
<keyword evidence="7" id="KW-0349">Heme</keyword>
<evidence type="ECO:0000256" key="9">
    <source>
        <dbReference type="ARBA" id="ARBA00022714"/>
    </source>
</evidence>
<dbReference type="NCBIfam" id="NF011565">
    <property type="entry name" value="PRK14989.1"/>
    <property type="match status" value="1"/>
</dbReference>
<dbReference type="Pfam" id="PF13806">
    <property type="entry name" value="Rieske_2"/>
    <property type="match status" value="1"/>
</dbReference>
<dbReference type="NCBIfam" id="TIGR02378">
    <property type="entry name" value="nirD_assim_sml"/>
    <property type="match status" value="1"/>
</dbReference>
<dbReference type="AlphaFoldDB" id="G0SA68"/>
<evidence type="ECO:0000313" key="24">
    <source>
        <dbReference type="Proteomes" id="UP000008066"/>
    </source>
</evidence>
<evidence type="ECO:0000256" key="15">
    <source>
        <dbReference type="ARBA" id="ARBA00023063"/>
    </source>
</evidence>
<dbReference type="CDD" id="cd19943">
    <property type="entry name" value="NirB_Fer2_BFD-like_1"/>
    <property type="match status" value="1"/>
</dbReference>
<dbReference type="Pfam" id="PF01077">
    <property type="entry name" value="NIR_SIR"/>
    <property type="match status" value="1"/>
</dbReference>
<keyword evidence="13" id="KW-0408">Iron</keyword>
<evidence type="ECO:0000256" key="7">
    <source>
        <dbReference type="ARBA" id="ARBA00022617"/>
    </source>
</evidence>
<evidence type="ECO:0000256" key="4">
    <source>
        <dbReference type="ARBA" id="ARBA00005096"/>
    </source>
</evidence>
<dbReference type="Gene3D" id="3.90.480.20">
    <property type="match status" value="1"/>
</dbReference>
<dbReference type="eggNOG" id="KOG1336">
    <property type="taxonomic scope" value="Eukaryota"/>
</dbReference>
<dbReference type="InterPro" id="IPR012748">
    <property type="entry name" value="Rieske-like_NirD"/>
</dbReference>
<dbReference type="FunFam" id="1.10.10.1100:FF:000002">
    <property type="entry name" value="Nitrite reductase large subunit"/>
    <property type="match status" value="1"/>
</dbReference>
<comment type="cofactor">
    <cofactor evidence="1">
        <name>siroheme</name>
        <dbReference type="ChEBI" id="CHEBI:60052"/>
    </cofactor>
</comment>
<keyword evidence="24" id="KW-1185">Reference proteome</keyword>
<dbReference type="EC" id="1.7.1.4" evidence="19"/>
<dbReference type="InterPro" id="IPR007419">
    <property type="entry name" value="BFD-like_2Fe2S-bd_dom"/>
</dbReference>
<dbReference type="HOGENOM" id="CLU_003291_0_0_1"/>
<dbReference type="Pfam" id="PF07992">
    <property type="entry name" value="Pyr_redox_2"/>
    <property type="match status" value="1"/>
</dbReference>
<evidence type="ECO:0000256" key="5">
    <source>
        <dbReference type="ARBA" id="ARBA00010429"/>
    </source>
</evidence>
<evidence type="ECO:0000259" key="22">
    <source>
        <dbReference type="PROSITE" id="PS51296"/>
    </source>
</evidence>
<dbReference type="CDD" id="cd03529">
    <property type="entry name" value="Rieske_NirD"/>
    <property type="match status" value="1"/>
</dbReference>
<evidence type="ECO:0000256" key="13">
    <source>
        <dbReference type="ARBA" id="ARBA00023004"/>
    </source>
</evidence>
<dbReference type="OrthoDB" id="432169at2759"/>
<keyword evidence="8" id="KW-0285">Flavoprotein</keyword>
<comment type="catalytic activity">
    <reaction evidence="17">
        <text>NH4(+) + 3 NAD(+) + 2 H2O = nitrite + 3 NADH + 5 H(+)</text>
        <dbReference type="Rhea" id="RHEA:24628"/>
        <dbReference type="ChEBI" id="CHEBI:15377"/>
        <dbReference type="ChEBI" id="CHEBI:15378"/>
        <dbReference type="ChEBI" id="CHEBI:16301"/>
        <dbReference type="ChEBI" id="CHEBI:28938"/>
        <dbReference type="ChEBI" id="CHEBI:57540"/>
        <dbReference type="ChEBI" id="CHEBI:57945"/>
        <dbReference type="EC" id="1.7.1.4"/>
    </reaction>
</comment>
<dbReference type="PROSITE" id="PS00365">
    <property type="entry name" value="NIR_SIR"/>
    <property type="match status" value="1"/>
</dbReference>
<dbReference type="InterPro" id="IPR006067">
    <property type="entry name" value="NO2/SO3_Rdtase_4Fe4S_dom"/>
</dbReference>
<comment type="similarity">
    <text evidence="5">Belongs to the nitrite and sulfite reductase 4Fe-4S domain family.</text>
</comment>
<name>G0SA68_CHATD</name>
<evidence type="ECO:0000256" key="8">
    <source>
        <dbReference type="ARBA" id="ARBA00022630"/>
    </source>
</evidence>
<feature type="region of interest" description="Disordered" evidence="21">
    <location>
        <begin position="863"/>
        <end position="957"/>
    </location>
</feature>
<feature type="compositionally biased region" description="Basic and acidic residues" evidence="21">
    <location>
        <begin position="865"/>
        <end position="878"/>
    </location>
</feature>
<dbReference type="InterPro" id="IPR006066">
    <property type="entry name" value="NO2/SO3_Rdtase_FeS/sirohaem_BS"/>
</dbReference>
<dbReference type="FunFam" id="3.30.413.10:FF:000007">
    <property type="entry name" value="Nitrite reductase [NAD(P)H] large subunit"/>
    <property type="match status" value="1"/>
</dbReference>
<reference evidence="23 24" key="1">
    <citation type="journal article" date="2011" name="Cell">
        <title>Insight into structure and assembly of the nuclear pore complex by utilizing the genome of a eukaryotic thermophile.</title>
        <authorList>
            <person name="Amlacher S."/>
            <person name="Sarges P."/>
            <person name="Flemming D."/>
            <person name="van Noort V."/>
            <person name="Kunze R."/>
            <person name="Devos D.P."/>
            <person name="Arumugam M."/>
            <person name="Bork P."/>
            <person name="Hurt E."/>
        </authorList>
    </citation>
    <scope>NUCLEOTIDE SEQUENCE [LARGE SCALE GENOMIC DNA]</scope>
    <source>
        <strain evidence="24">DSM 1495 / CBS 144.50 / IMI 039719</strain>
    </source>
</reference>
<gene>
    <name evidence="23" type="ORF">CTHT_0041190</name>
</gene>
<keyword evidence="11" id="KW-0274">FAD</keyword>
<dbReference type="Gene3D" id="3.50.50.60">
    <property type="entry name" value="FAD/NAD(P)-binding domain"/>
    <property type="match status" value="2"/>
</dbReference>
<dbReference type="PANTHER" id="PTHR43809">
    <property type="entry name" value="NITRITE REDUCTASE (NADH) LARGE SUBUNIT"/>
    <property type="match status" value="1"/>
</dbReference>
<comment type="cofactor">
    <cofactor evidence="3">
        <name>FAD</name>
        <dbReference type="ChEBI" id="CHEBI:57692"/>
    </cofactor>
</comment>
<dbReference type="STRING" id="759272.G0SA68"/>
<keyword evidence="15" id="KW-0534">Nitrate assimilation</keyword>
<comment type="pathway">
    <text evidence="4">Nitrogen metabolism; nitrate reduction (assimilation).</text>
</comment>
<dbReference type="Pfam" id="PF04324">
    <property type="entry name" value="Fer2_BFD"/>
    <property type="match status" value="1"/>
</dbReference>
<comment type="cofactor">
    <cofactor evidence="16">
        <name>[2Fe-2S] cluster</name>
        <dbReference type="ChEBI" id="CHEBI:190135"/>
    </cofactor>
</comment>
<accession>G0SA68</accession>
<dbReference type="GO" id="GO:0051537">
    <property type="term" value="F:2 iron, 2 sulfur cluster binding"/>
    <property type="evidence" value="ECO:0007669"/>
    <property type="project" value="UniProtKB-KW"/>
</dbReference>
<dbReference type="KEGG" id="cthr:CTHT_0041190"/>
<keyword evidence="14" id="KW-0411">Iron-sulfur</keyword>
<dbReference type="SUPFAM" id="SSF55124">
    <property type="entry name" value="Nitrite/Sulfite reductase N-terminal domain-like"/>
    <property type="match status" value="1"/>
</dbReference>
<proteinExistence type="inferred from homology"/>
<evidence type="ECO:0000256" key="19">
    <source>
        <dbReference type="ARBA" id="ARBA00066907"/>
    </source>
</evidence>
<dbReference type="InterPro" id="IPR017941">
    <property type="entry name" value="Rieske_2Fe-2S"/>
</dbReference>
<evidence type="ECO:0000256" key="16">
    <source>
        <dbReference type="ARBA" id="ARBA00034078"/>
    </source>
</evidence>
<dbReference type="InterPro" id="IPR036922">
    <property type="entry name" value="Rieske_2Fe-2S_sf"/>
</dbReference>
<dbReference type="GO" id="GO:0020037">
    <property type="term" value="F:heme binding"/>
    <property type="evidence" value="ECO:0007669"/>
    <property type="project" value="InterPro"/>
</dbReference>
<dbReference type="Gene3D" id="2.102.10.10">
    <property type="entry name" value="Rieske [2Fe-2S] iron-sulphur domain"/>
    <property type="match status" value="1"/>
</dbReference>
<feature type="compositionally biased region" description="Low complexity" evidence="21">
    <location>
        <begin position="911"/>
        <end position="940"/>
    </location>
</feature>
<feature type="domain" description="Rieske" evidence="22">
    <location>
        <begin position="976"/>
        <end position="1088"/>
    </location>
</feature>
<dbReference type="Gene3D" id="1.10.10.1100">
    <property type="entry name" value="BFD-like [2Fe-2S]-binding domain"/>
    <property type="match status" value="1"/>
</dbReference>
<dbReference type="RefSeq" id="XP_006694525.1">
    <property type="nucleotide sequence ID" value="XM_006694462.1"/>
</dbReference>
<dbReference type="Pfam" id="PF03460">
    <property type="entry name" value="NIR_SIR_ferr"/>
    <property type="match status" value="1"/>
</dbReference>
<evidence type="ECO:0000256" key="6">
    <source>
        <dbReference type="ARBA" id="ARBA00022485"/>
    </source>
</evidence>
<evidence type="ECO:0000256" key="2">
    <source>
        <dbReference type="ARBA" id="ARBA00001966"/>
    </source>
</evidence>
<dbReference type="SUPFAM" id="SSF50022">
    <property type="entry name" value="ISP domain"/>
    <property type="match status" value="1"/>
</dbReference>
<dbReference type="PRINTS" id="PR00397">
    <property type="entry name" value="SIROHAEM"/>
</dbReference>
<dbReference type="PRINTS" id="PR00368">
    <property type="entry name" value="FADPNR"/>
</dbReference>